<sequence length="86" mass="10169">MALHFRRIVSLLLREFLKNHHTKPTNEIYAENMINFMVELVTHHGCMTQLSKNILSIICNDNLIITIDRNAKNTVAMWLRRRKPLI</sequence>
<dbReference type="OrthoDB" id="10568783at2759"/>
<protein>
    <submittedName>
        <fullName evidence="1">Uncharacterized protein</fullName>
    </submittedName>
</protein>
<feature type="non-terminal residue" evidence="1">
    <location>
        <position position="86"/>
    </location>
</feature>
<evidence type="ECO:0000313" key="2">
    <source>
        <dbReference type="Proteomes" id="UP000325440"/>
    </source>
</evidence>
<name>A0A5E4NHC4_9HEMI</name>
<gene>
    <name evidence="1" type="ORF">CINCED_3A017510</name>
</gene>
<accession>A0A5E4NHC4</accession>
<dbReference type="EMBL" id="CABPRJ010001962">
    <property type="protein sequence ID" value="VVC42572.1"/>
    <property type="molecule type" value="Genomic_DNA"/>
</dbReference>
<dbReference type="Proteomes" id="UP000325440">
    <property type="component" value="Unassembled WGS sequence"/>
</dbReference>
<reference evidence="1 2" key="1">
    <citation type="submission" date="2019-08" db="EMBL/GenBank/DDBJ databases">
        <authorList>
            <person name="Alioto T."/>
            <person name="Alioto T."/>
            <person name="Gomez Garrido J."/>
        </authorList>
    </citation>
    <scope>NUCLEOTIDE SEQUENCE [LARGE SCALE GENOMIC DNA]</scope>
</reference>
<proteinExistence type="predicted"/>
<organism evidence="1 2">
    <name type="scientific">Cinara cedri</name>
    <dbReference type="NCBI Taxonomy" id="506608"/>
    <lineage>
        <taxon>Eukaryota</taxon>
        <taxon>Metazoa</taxon>
        <taxon>Ecdysozoa</taxon>
        <taxon>Arthropoda</taxon>
        <taxon>Hexapoda</taxon>
        <taxon>Insecta</taxon>
        <taxon>Pterygota</taxon>
        <taxon>Neoptera</taxon>
        <taxon>Paraneoptera</taxon>
        <taxon>Hemiptera</taxon>
        <taxon>Sternorrhyncha</taxon>
        <taxon>Aphidomorpha</taxon>
        <taxon>Aphidoidea</taxon>
        <taxon>Aphididae</taxon>
        <taxon>Lachninae</taxon>
        <taxon>Cinara</taxon>
    </lineage>
</organism>
<dbReference type="AlphaFoldDB" id="A0A5E4NHC4"/>
<keyword evidence="2" id="KW-1185">Reference proteome</keyword>
<evidence type="ECO:0000313" key="1">
    <source>
        <dbReference type="EMBL" id="VVC42572.1"/>
    </source>
</evidence>